<gene>
    <name evidence="2" type="ORF">D4L85_29180</name>
</gene>
<keyword evidence="1" id="KW-0812">Transmembrane</keyword>
<dbReference type="RefSeq" id="WP_119757661.1">
    <property type="nucleotide sequence ID" value="NZ_CP032382.1"/>
</dbReference>
<keyword evidence="3" id="KW-1185">Reference proteome</keyword>
<dbReference type="Proteomes" id="UP000266183">
    <property type="component" value="Chromosome"/>
</dbReference>
<keyword evidence="1" id="KW-1133">Transmembrane helix</keyword>
<feature type="transmembrane region" description="Helical" evidence="1">
    <location>
        <begin position="85"/>
        <end position="105"/>
    </location>
</feature>
<feature type="transmembrane region" description="Helical" evidence="1">
    <location>
        <begin position="20"/>
        <end position="36"/>
    </location>
</feature>
<protein>
    <submittedName>
        <fullName evidence="2">Uncharacterized protein</fullName>
    </submittedName>
</protein>
<keyword evidence="1" id="KW-0472">Membrane</keyword>
<evidence type="ECO:0000313" key="2">
    <source>
        <dbReference type="EMBL" id="AYB34402.1"/>
    </source>
</evidence>
<proteinExistence type="predicted"/>
<sequence length="106" mass="12009">MLSVLSRLRLMNSRSCAGNIGWSFLATIFLVGVNFNKLVFPEWVIIALAVTILIFSVSSFVGYAYWRFKEWVDHDEGNRVMTVVYIVGLSLVELANINILLRLIAI</sequence>
<name>A0A385SU54_9BACT</name>
<reference evidence="3" key="1">
    <citation type="submission" date="2018-09" db="EMBL/GenBank/DDBJ databases">
        <title>Chryseolinea sp. KIS68-18 isolated from soil.</title>
        <authorList>
            <person name="Weon H.-Y."/>
            <person name="Kwon S.-W."/>
            <person name="Lee S.A."/>
        </authorList>
    </citation>
    <scope>NUCLEOTIDE SEQUENCE [LARGE SCALE GENOMIC DNA]</scope>
    <source>
        <strain evidence="3">KIS68-18</strain>
    </source>
</reference>
<organism evidence="2 3">
    <name type="scientific">Chryseolinea soli</name>
    <dbReference type="NCBI Taxonomy" id="2321403"/>
    <lineage>
        <taxon>Bacteria</taxon>
        <taxon>Pseudomonadati</taxon>
        <taxon>Bacteroidota</taxon>
        <taxon>Cytophagia</taxon>
        <taxon>Cytophagales</taxon>
        <taxon>Fulvivirgaceae</taxon>
        <taxon>Chryseolinea</taxon>
    </lineage>
</organism>
<dbReference type="EMBL" id="CP032382">
    <property type="protein sequence ID" value="AYB34402.1"/>
    <property type="molecule type" value="Genomic_DNA"/>
</dbReference>
<feature type="transmembrane region" description="Helical" evidence="1">
    <location>
        <begin position="43"/>
        <end position="65"/>
    </location>
</feature>
<evidence type="ECO:0000256" key="1">
    <source>
        <dbReference type="SAM" id="Phobius"/>
    </source>
</evidence>
<dbReference type="AlphaFoldDB" id="A0A385SU54"/>
<accession>A0A385SU54</accession>
<evidence type="ECO:0000313" key="3">
    <source>
        <dbReference type="Proteomes" id="UP000266183"/>
    </source>
</evidence>
<dbReference type="KEGG" id="chk:D4L85_29180"/>